<dbReference type="GO" id="GO:0006952">
    <property type="term" value="P:defense response"/>
    <property type="evidence" value="ECO:0007669"/>
    <property type="project" value="UniProtKB-KW"/>
</dbReference>
<dbReference type="PANTHER" id="PTHR36766">
    <property type="entry name" value="PLANT BROAD-SPECTRUM MILDEW RESISTANCE PROTEIN RPW8"/>
    <property type="match status" value="1"/>
</dbReference>
<protein>
    <submittedName>
        <fullName evidence="7">Uncharacterized protein</fullName>
    </submittedName>
</protein>
<evidence type="ECO:0000259" key="5">
    <source>
        <dbReference type="Pfam" id="PF23559"/>
    </source>
</evidence>
<keyword evidence="3" id="KW-0611">Plant defense</keyword>
<feature type="domain" description="NB-ARC" evidence="4">
    <location>
        <begin position="121"/>
        <end position="292"/>
    </location>
</feature>
<dbReference type="Pfam" id="PF23559">
    <property type="entry name" value="WHD_DRP"/>
    <property type="match status" value="1"/>
</dbReference>
<keyword evidence="2" id="KW-0547">Nucleotide-binding</keyword>
<name>A0A161ZLG8_DAUCS</name>
<dbReference type="EMBL" id="LNRQ01000007">
    <property type="protein sequence ID" value="KZM88082.1"/>
    <property type="molecule type" value="Genomic_DNA"/>
</dbReference>
<dbReference type="Gene3D" id="1.10.8.430">
    <property type="entry name" value="Helical domain of apoptotic protease-activating factors"/>
    <property type="match status" value="1"/>
</dbReference>
<dbReference type="Gramene" id="KZM88082">
    <property type="protein sequence ID" value="KZM88082"/>
    <property type="gene ID" value="DCAR_025157"/>
</dbReference>
<gene>
    <name evidence="7" type="ORF">DCAR_025157</name>
</gene>
<feature type="domain" description="R13L1/DRL21-like LRR repeat region" evidence="6">
    <location>
        <begin position="593"/>
        <end position="718"/>
    </location>
</feature>
<evidence type="ECO:0000259" key="4">
    <source>
        <dbReference type="Pfam" id="PF00931"/>
    </source>
</evidence>
<accession>A0A161ZLG8</accession>
<evidence type="ECO:0000256" key="2">
    <source>
        <dbReference type="ARBA" id="ARBA00022741"/>
    </source>
</evidence>
<dbReference type="SUPFAM" id="SSF52540">
    <property type="entry name" value="P-loop containing nucleoside triphosphate hydrolases"/>
    <property type="match status" value="1"/>
</dbReference>
<comment type="caution">
    <text evidence="7">The sequence shown here is derived from an EMBL/GenBank/DDBJ whole genome shotgun (WGS) entry which is preliminary data.</text>
</comment>
<dbReference type="Pfam" id="PF00931">
    <property type="entry name" value="NB-ARC"/>
    <property type="match status" value="1"/>
</dbReference>
<dbReference type="AlphaFoldDB" id="A0A161ZLG8"/>
<evidence type="ECO:0000259" key="6">
    <source>
        <dbReference type="Pfam" id="PF25019"/>
    </source>
</evidence>
<organism evidence="7">
    <name type="scientific">Daucus carota subsp. sativus</name>
    <name type="common">Carrot</name>
    <dbReference type="NCBI Taxonomy" id="79200"/>
    <lineage>
        <taxon>Eukaryota</taxon>
        <taxon>Viridiplantae</taxon>
        <taxon>Streptophyta</taxon>
        <taxon>Embryophyta</taxon>
        <taxon>Tracheophyta</taxon>
        <taxon>Spermatophyta</taxon>
        <taxon>Magnoliopsida</taxon>
        <taxon>eudicotyledons</taxon>
        <taxon>Gunneridae</taxon>
        <taxon>Pentapetalae</taxon>
        <taxon>asterids</taxon>
        <taxon>campanulids</taxon>
        <taxon>Apiales</taxon>
        <taxon>Apiaceae</taxon>
        <taxon>Apioideae</taxon>
        <taxon>Scandiceae</taxon>
        <taxon>Daucinae</taxon>
        <taxon>Daucus</taxon>
        <taxon>Daucus sect. Daucus</taxon>
    </lineage>
</organism>
<dbReference type="OMA" id="ICYCESA"/>
<dbReference type="InterPro" id="IPR027417">
    <property type="entry name" value="P-loop_NTPase"/>
</dbReference>
<reference evidence="7" key="1">
    <citation type="journal article" date="2016" name="Nat. Genet.">
        <title>A high-quality carrot genome assembly provides new insights into carotenoid accumulation and asterid genome evolution.</title>
        <authorList>
            <person name="Iorizzo M."/>
            <person name="Ellison S."/>
            <person name="Senalik D."/>
            <person name="Zeng P."/>
            <person name="Satapoomin P."/>
            <person name="Huang J."/>
            <person name="Bowman M."/>
            <person name="Iovene M."/>
            <person name="Sanseverino W."/>
            <person name="Cavagnaro P."/>
            <person name="Yildiz M."/>
            <person name="Macko-Podgorni A."/>
            <person name="Moranska E."/>
            <person name="Grzebelus E."/>
            <person name="Grzebelus D."/>
            <person name="Ashrafi H."/>
            <person name="Zheng Z."/>
            <person name="Cheng S."/>
            <person name="Spooner D."/>
            <person name="Van Deynze A."/>
            <person name="Simon P."/>
        </authorList>
    </citation>
    <scope>NUCLEOTIDE SEQUENCE [LARGE SCALE GENOMIC DNA]</scope>
    <source>
        <tissue evidence="7">Leaf</tissue>
    </source>
</reference>
<dbReference type="InterPro" id="IPR002182">
    <property type="entry name" value="NB-ARC"/>
</dbReference>
<dbReference type="Gene3D" id="3.40.50.300">
    <property type="entry name" value="P-loop containing nucleotide triphosphate hydrolases"/>
    <property type="match status" value="1"/>
</dbReference>
<proteinExistence type="predicted"/>
<sequence length="928" mass="104999">MADAFVADLASGLVRKLISLATEEVIQAWNLSEDLLTLRERLKLKAVAHVADVFMDQLAYEVTRQKAANKIKTIHKSFDKIFKWAADLGLQPIAQLSATVQVRGIRHTAPFEDETQVVGRDEDVSNLVHVLSEIHDEDLLVVAVAGMGGQGKTTLARMVYNKDVVINIFPKRIWVTVSDDFDFMKILNQMVGSLTLTTSVLDNTEAVIKNLQKHLKGVKVLLVLDDVWNEKADKWDSLMNSLLGVGCAKGSSILVTTRNQEVIDAMQCSVCYRVEKLSEEYSWALFKQRAFTHGGVLETREFVDLGRRMVERCGGLPLAIKTLGGLLYSKKSEEEWLLILNSEDSLIYKDEMVHIWMALGFLLPPRDTSLLMEDIGSEYFNILLSNSLLQDVETDEYGNITCCKMHDLVHDLAVDVSTNHSQTVTPSQDSNQLSQAIYVRLEGFEDIKPNIYKAYFYTVQSLYSQASIISVLLPNLKHSRVLVLKSFSNELPSSIGNLKYLKHLDISNSLGCKSYKLPDYISRLYNLQTLRISALHELPKKACNLLNLRHLFVENKFADNNPRRCMFIGIERLICLQTLPHFVVSRDQNCLVGQLGGLKNLRGNLKLYDLRHVVNMEEASKAKLCQKPRIQHLLLDWSNNENEREDKEFNYEDVMKGLEPHTYLKELTIDNFMAKKFASWITMMDNLVKITLRNANRCEEFPQLGHLPKLREMKIVGMDNLRVIKSNFDQATNLVRTLYPSLTKLILRGLTRLEEWLEPVTSTEDQTRFVSFPKLEVLDIKRCSKLTRISSSCFPSLKELGISNLDSGVILETMSRKIHSLTHLRLSDISNRGGASSSSYINMDSVINKLLNNSPSLTTLNLYDCQGLTSITLGVATEYLKVVNCADLMSINVVEESSALNYLIFGCPILEVRCWKGNGIQQIPNIDS</sequence>
<dbReference type="InterPro" id="IPR056789">
    <property type="entry name" value="LRR_R13L1-DRL21"/>
</dbReference>
<dbReference type="Pfam" id="PF25019">
    <property type="entry name" value="LRR_R13L1-DRL21"/>
    <property type="match status" value="1"/>
</dbReference>
<dbReference type="InterPro" id="IPR042197">
    <property type="entry name" value="Apaf_helical"/>
</dbReference>
<evidence type="ECO:0000256" key="1">
    <source>
        <dbReference type="ARBA" id="ARBA00022614"/>
    </source>
</evidence>
<dbReference type="InterPro" id="IPR032675">
    <property type="entry name" value="LRR_dom_sf"/>
</dbReference>
<keyword evidence="1" id="KW-0433">Leucine-rich repeat</keyword>
<dbReference type="GO" id="GO:0043531">
    <property type="term" value="F:ADP binding"/>
    <property type="evidence" value="ECO:0007669"/>
    <property type="project" value="InterPro"/>
</dbReference>
<dbReference type="PANTHER" id="PTHR36766:SF70">
    <property type="entry name" value="DISEASE RESISTANCE PROTEIN RGA4"/>
    <property type="match status" value="1"/>
</dbReference>
<feature type="domain" description="Disease resistance protein winged helix" evidence="5">
    <location>
        <begin position="343"/>
        <end position="413"/>
    </location>
</feature>
<evidence type="ECO:0000313" key="7">
    <source>
        <dbReference type="EMBL" id="KZM88082.1"/>
    </source>
</evidence>
<dbReference type="SUPFAM" id="SSF52058">
    <property type="entry name" value="L domain-like"/>
    <property type="match status" value="1"/>
</dbReference>
<dbReference type="Gene3D" id="3.80.10.10">
    <property type="entry name" value="Ribonuclease Inhibitor"/>
    <property type="match status" value="2"/>
</dbReference>
<evidence type="ECO:0000256" key="3">
    <source>
        <dbReference type="ARBA" id="ARBA00022821"/>
    </source>
</evidence>
<dbReference type="InterPro" id="IPR058922">
    <property type="entry name" value="WHD_DRP"/>
</dbReference>
<dbReference type="PRINTS" id="PR00364">
    <property type="entry name" value="DISEASERSIST"/>
</dbReference>